<dbReference type="AlphaFoldDB" id="A0A444YM54"/>
<protein>
    <recommendedName>
        <fullName evidence="2">Response regulatory domain-containing protein</fullName>
    </recommendedName>
</protein>
<dbReference type="Gene3D" id="3.40.50.2300">
    <property type="match status" value="1"/>
</dbReference>
<dbReference type="InterPro" id="IPR052048">
    <property type="entry name" value="ST_Response_Regulator"/>
</dbReference>
<gene>
    <name evidence="3" type="ORF">Ahy_B06g081879</name>
</gene>
<dbReference type="Pfam" id="PF00072">
    <property type="entry name" value="Response_reg"/>
    <property type="match status" value="1"/>
</dbReference>
<dbReference type="InterPro" id="IPR011006">
    <property type="entry name" value="CheY-like_superfamily"/>
</dbReference>
<name>A0A444YM54_ARAHY</name>
<reference evidence="3 4" key="1">
    <citation type="submission" date="2019-01" db="EMBL/GenBank/DDBJ databases">
        <title>Sequencing of cultivated peanut Arachis hypogaea provides insights into genome evolution and oil improvement.</title>
        <authorList>
            <person name="Chen X."/>
        </authorList>
    </citation>
    <scope>NUCLEOTIDE SEQUENCE [LARGE SCALE GENOMIC DNA]</scope>
    <source>
        <strain evidence="4">cv. Fuhuasheng</strain>
        <tissue evidence="3">Leaves</tissue>
    </source>
</reference>
<keyword evidence="4" id="KW-1185">Reference proteome</keyword>
<dbReference type="PANTHER" id="PTHR43228">
    <property type="entry name" value="TWO-COMPONENT RESPONSE REGULATOR"/>
    <property type="match status" value="1"/>
</dbReference>
<feature type="domain" description="Response regulatory" evidence="2">
    <location>
        <begin position="1"/>
        <end position="104"/>
    </location>
</feature>
<dbReference type="GO" id="GO:0000160">
    <property type="term" value="P:phosphorelay signal transduction system"/>
    <property type="evidence" value="ECO:0007669"/>
    <property type="project" value="InterPro"/>
</dbReference>
<dbReference type="SUPFAM" id="SSF52172">
    <property type="entry name" value="CheY-like"/>
    <property type="match status" value="1"/>
</dbReference>
<comment type="caution">
    <text evidence="3">The sequence shown here is derived from an EMBL/GenBank/DDBJ whole genome shotgun (WGS) entry which is preliminary data.</text>
</comment>
<dbReference type="InterPro" id="IPR001789">
    <property type="entry name" value="Sig_transdc_resp-reg_receiver"/>
</dbReference>
<dbReference type="CDD" id="cd17546">
    <property type="entry name" value="REC_hyHK_CKI1_RcsC-like"/>
    <property type="match status" value="1"/>
</dbReference>
<feature type="modified residue" description="4-aspartylphosphate" evidence="1">
    <location>
        <position position="39"/>
    </location>
</feature>
<dbReference type="Proteomes" id="UP000289738">
    <property type="component" value="Chromosome B06"/>
</dbReference>
<proteinExistence type="predicted"/>
<dbReference type="EMBL" id="SDMP01000016">
    <property type="protein sequence ID" value="RYR03046.1"/>
    <property type="molecule type" value="Genomic_DNA"/>
</dbReference>
<sequence>MIHQWMLNKVGVKNQAAENGKEAVQIHCSGQGFDLILMDKEMPLMNGIEATKELRSMGICSKIVGVSSHSEEKQIQEFMEAGLDDYLVKPLNMAKLRSILDNIM</sequence>
<organism evidence="3 4">
    <name type="scientific">Arachis hypogaea</name>
    <name type="common">Peanut</name>
    <dbReference type="NCBI Taxonomy" id="3818"/>
    <lineage>
        <taxon>Eukaryota</taxon>
        <taxon>Viridiplantae</taxon>
        <taxon>Streptophyta</taxon>
        <taxon>Embryophyta</taxon>
        <taxon>Tracheophyta</taxon>
        <taxon>Spermatophyta</taxon>
        <taxon>Magnoliopsida</taxon>
        <taxon>eudicotyledons</taxon>
        <taxon>Gunneridae</taxon>
        <taxon>Pentapetalae</taxon>
        <taxon>rosids</taxon>
        <taxon>fabids</taxon>
        <taxon>Fabales</taxon>
        <taxon>Fabaceae</taxon>
        <taxon>Papilionoideae</taxon>
        <taxon>50 kb inversion clade</taxon>
        <taxon>dalbergioids sensu lato</taxon>
        <taxon>Dalbergieae</taxon>
        <taxon>Pterocarpus clade</taxon>
        <taxon>Arachis</taxon>
    </lineage>
</organism>
<keyword evidence="1" id="KW-0597">Phosphoprotein</keyword>
<evidence type="ECO:0000256" key="1">
    <source>
        <dbReference type="PROSITE-ProRule" id="PRU00169"/>
    </source>
</evidence>
<dbReference type="PROSITE" id="PS50110">
    <property type="entry name" value="RESPONSE_REGULATORY"/>
    <property type="match status" value="1"/>
</dbReference>
<dbReference type="SMART" id="SM00448">
    <property type="entry name" value="REC"/>
    <property type="match status" value="1"/>
</dbReference>
<evidence type="ECO:0000313" key="4">
    <source>
        <dbReference type="Proteomes" id="UP000289738"/>
    </source>
</evidence>
<accession>A0A444YM54</accession>
<evidence type="ECO:0000313" key="3">
    <source>
        <dbReference type="EMBL" id="RYR03046.1"/>
    </source>
</evidence>
<evidence type="ECO:0000259" key="2">
    <source>
        <dbReference type="PROSITE" id="PS50110"/>
    </source>
</evidence>
<dbReference type="PANTHER" id="PTHR43228:SF12">
    <property type="entry name" value="TWO-COMPONENT RESPONSE REGULATOR 24"/>
    <property type="match status" value="1"/>
</dbReference>